<proteinExistence type="predicted"/>
<evidence type="ECO:0000313" key="2">
    <source>
        <dbReference type="Proteomes" id="UP000789375"/>
    </source>
</evidence>
<feature type="non-terminal residue" evidence="1">
    <location>
        <position position="113"/>
    </location>
</feature>
<name>A0A9N9NLT3_FUNMO</name>
<dbReference type="Proteomes" id="UP000789375">
    <property type="component" value="Unassembled WGS sequence"/>
</dbReference>
<dbReference type="AlphaFoldDB" id="A0A9N9NLT3"/>
<sequence>MKVLEVKPSIISKITKQIVQKQQQTQEFAKEEDKGNVFNFTTPVTILKETEIYQLQAEITISEYDDWEINNNFSWKDEGKIVWHISDKMVIKNNERIMEWKRKHQEWKSQGFR</sequence>
<keyword evidence="2" id="KW-1185">Reference proteome</keyword>
<dbReference type="EMBL" id="CAJVPP010021809">
    <property type="protein sequence ID" value="CAG8743591.1"/>
    <property type="molecule type" value="Genomic_DNA"/>
</dbReference>
<comment type="caution">
    <text evidence="1">The sequence shown here is derived from an EMBL/GenBank/DDBJ whole genome shotgun (WGS) entry which is preliminary data.</text>
</comment>
<accession>A0A9N9NLT3</accession>
<organism evidence="1 2">
    <name type="scientific">Funneliformis mosseae</name>
    <name type="common">Endomycorrhizal fungus</name>
    <name type="synonym">Glomus mosseae</name>
    <dbReference type="NCBI Taxonomy" id="27381"/>
    <lineage>
        <taxon>Eukaryota</taxon>
        <taxon>Fungi</taxon>
        <taxon>Fungi incertae sedis</taxon>
        <taxon>Mucoromycota</taxon>
        <taxon>Glomeromycotina</taxon>
        <taxon>Glomeromycetes</taxon>
        <taxon>Glomerales</taxon>
        <taxon>Glomeraceae</taxon>
        <taxon>Funneliformis</taxon>
    </lineage>
</organism>
<reference evidence="1" key="1">
    <citation type="submission" date="2021-06" db="EMBL/GenBank/DDBJ databases">
        <authorList>
            <person name="Kallberg Y."/>
            <person name="Tangrot J."/>
            <person name="Rosling A."/>
        </authorList>
    </citation>
    <scope>NUCLEOTIDE SEQUENCE</scope>
    <source>
        <strain evidence="1">87-6 pot B 2015</strain>
    </source>
</reference>
<gene>
    <name evidence="1" type="ORF">FMOSSE_LOCUS16285</name>
</gene>
<protein>
    <submittedName>
        <fullName evidence="1">15924_t:CDS:1</fullName>
    </submittedName>
</protein>
<evidence type="ECO:0000313" key="1">
    <source>
        <dbReference type="EMBL" id="CAG8743591.1"/>
    </source>
</evidence>